<dbReference type="EMBL" id="UGGP01000001">
    <property type="protein sequence ID" value="STO08627.1"/>
    <property type="molecule type" value="Genomic_DNA"/>
</dbReference>
<keyword evidence="1" id="KW-0472">Membrane</keyword>
<proteinExistence type="predicted"/>
<feature type="transmembrane region" description="Helical" evidence="1">
    <location>
        <begin position="46"/>
        <end position="72"/>
    </location>
</feature>
<keyword evidence="1" id="KW-1133">Transmembrane helix</keyword>
<keyword evidence="1" id="KW-0812">Transmembrane</keyword>
<gene>
    <name evidence="3" type="ORF">NCTC13163_02000</name>
</gene>
<dbReference type="Pfam" id="PF01569">
    <property type="entry name" value="PAP2"/>
    <property type="match status" value="1"/>
</dbReference>
<feature type="transmembrane region" description="Helical" evidence="1">
    <location>
        <begin position="79"/>
        <end position="100"/>
    </location>
</feature>
<organism evidence="3 4">
    <name type="scientific">Exiguobacterium aurantiacum</name>
    <dbReference type="NCBI Taxonomy" id="33987"/>
    <lineage>
        <taxon>Bacteria</taxon>
        <taxon>Bacillati</taxon>
        <taxon>Bacillota</taxon>
        <taxon>Bacilli</taxon>
        <taxon>Bacillales</taxon>
        <taxon>Bacillales Family XII. Incertae Sedis</taxon>
        <taxon>Exiguobacterium</taxon>
    </lineage>
</organism>
<dbReference type="InterPro" id="IPR036938">
    <property type="entry name" value="PAP2/HPO_sf"/>
</dbReference>
<accession>A0A377FUY9</accession>
<name>A0A377FUY9_9BACL</name>
<feature type="transmembrane region" description="Helical" evidence="1">
    <location>
        <begin position="7"/>
        <end position="31"/>
    </location>
</feature>
<dbReference type="PANTHER" id="PTHR14969">
    <property type="entry name" value="SPHINGOSINE-1-PHOSPHATE PHOSPHOHYDROLASE"/>
    <property type="match status" value="1"/>
</dbReference>
<dbReference type="STRING" id="1397694.GCA_000702585_02493"/>
<dbReference type="OrthoDB" id="9789113at2"/>
<dbReference type="CDD" id="cd03392">
    <property type="entry name" value="PAP2_like_2"/>
    <property type="match status" value="1"/>
</dbReference>
<reference evidence="3 4" key="1">
    <citation type="submission" date="2018-06" db="EMBL/GenBank/DDBJ databases">
        <authorList>
            <consortium name="Pathogen Informatics"/>
            <person name="Doyle S."/>
        </authorList>
    </citation>
    <scope>NUCLEOTIDE SEQUENCE [LARGE SCALE GENOMIC DNA]</scope>
    <source>
        <strain evidence="3 4">NCTC13163</strain>
    </source>
</reference>
<evidence type="ECO:0000259" key="2">
    <source>
        <dbReference type="SMART" id="SM00014"/>
    </source>
</evidence>
<protein>
    <submittedName>
        <fullName evidence="3">Undecaprenyl pyrophosphate phosphatase</fullName>
    </submittedName>
</protein>
<sequence>MNGRAKMLTIAGTMGYALVSVIVVLGAAVPIDDFIYETVAPLSGPIFAHITELGSVRVLIGLSFIGMLFWLWNGEKIEAFRLPIVVIGTLMLTQALKLVYGIERPLIDAALDATTYSFPSGHASGSLALYGLIAFTMYRSDKSVWAIGLVLSLVVLVSFSRVILNVHYFSDVLGGWLVALVVIAASEWWLGRKRK</sequence>
<dbReference type="SUPFAM" id="SSF48317">
    <property type="entry name" value="Acid phosphatase/Vanadium-dependent haloperoxidase"/>
    <property type="match status" value="1"/>
</dbReference>
<feature type="domain" description="Phosphatidic acid phosphatase type 2/haloperoxidase" evidence="2">
    <location>
        <begin position="77"/>
        <end position="187"/>
    </location>
</feature>
<dbReference type="InterPro" id="IPR000326">
    <property type="entry name" value="PAP2/HPO"/>
</dbReference>
<evidence type="ECO:0000256" key="1">
    <source>
        <dbReference type="SAM" id="Phobius"/>
    </source>
</evidence>
<dbReference type="Proteomes" id="UP000254060">
    <property type="component" value="Unassembled WGS sequence"/>
</dbReference>
<evidence type="ECO:0000313" key="4">
    <source>
        <dbReference type="Proteomes" id="UP000254060"/>
    </source>
</evidence>
<dbReference type="RefSeq" id="WP_029335538.1">
    <property type="nucleotide sequence ID" value="NZ_UGGP01000001.1"/>
</dbReference>
<feature type="transmembrane region" description="Helical" evidence="1">
    <location>
        <begin position="172"/>
        <end position="190"/>
    </location>
</feature>
<feature type="transmembrane region" description="Helical" evidence="1">
    <location>
        <begin position="145"/>
        <end position="166"/>
    </location>
</feature>
<dbReference type="AlphaFoldDB" id="A0A377FUY9"/>
<dbReference type="PANTHER" id="PTHR14969:SF13">
    <property type="entry name" value="AT30094P"/>
    <property type="match status" value="1"/>
</dbReference>
<dbReference type="Gene3D" id="1.20.144.10">
    <property type="entry name" value="Phosphatidic acid phosphatase type 2/haloperoxidase"/>
    <property type="match status" value="1"/>
</dbReference>
<feature type="transmembrane region" description="Helical" evidence="1">
    <location>
        <begin position="120"/>
        <end position="138"/>
    </location>
</feature>
<dbReference type="SMART" id="SM00014">
    <property type="entry name" value="acidPPc"/>
    <property type="match status" value="1"/>
</dbReference>
<evidence type="ECO:0000313" key="3">
    <source>
        <dbReference type="EMBL" id="STO08627.1"/>
    </source>
</evidence>